<reference evidence="2 3" key="1">
    <citation type="submission" date="2019-02" db="EMBL/GenBank/DDBJ databases">
        <title>Complete genome sequence of Pseudomonas sp. SNU WT1 isolated from rainbow trout.</title>
        <authorList>
            <person name="Oh W.T."/>
            <person name="Park S.C."/>
        </authorList>
    </citation>
    <scope>NUCLEOTIDE SEQUENCE [LARGE SCALE GENOMIC DNA]</scope>
    <source>
        <strain evidence="2 3">SNU WT1</strain>
    </source>
</reference>
<accession>A0A411ML31</accession>
<name>A0A411ML31_9PSED</name>
<dbReference type="AlphaFoldDB" id="A0A411ML31"/>
<dbReference type="Proteomes" id="UP000291130">
    <property type="component" value="Chromosome"/>
</dbReference>
<evidence type="ECO:0000313" key="3">
    <source>
        <dbReference type="Proteomes" id="UP000291130"/>
    </source>
</evidence>
<dbReference type="OrthoDB" id="6890821at2"/>
<sequence>MSHPKNTTAQSPTQPTKTVETSFLDTPIDNRGLYLLKVEAGVNAEDALHTAKVLSSGAAQLCQHVHDSLNFGEPVFCDAMEALKFLSETVSTLVWSIQKGVSAGNAEGQP</sequence>
<evidence type="ECO:0000313" key="2">
    <source>
        <dbReference type="EMBL" id="QBF27478.1"/>
    </source>
</evidence>
<keyword evidence="3" id="KW-1185">Reference proteome</keyword>
<dbReference type="EMBL" id="CP035952">
    <property type="protein sequence ID" value="QBF27478.1"/>
    <property type="molecule type" value="Genomic_DNA"/>
</dbReference>
<evidence type="ECO:0008006" key="4">
    <source>
        <dbReference type="Google" id="ProtNLM"/>
    </source>
</evidence>
<feature type="region of interest" description="Disordered" evidence="1">
    <location>
        <begin position="1"/>
        <end position="22"/>
    </location>
</feature>
<protein>
    <recommendedName>
        <fullName evidence="4">DUF3077 domain-containing protein</fullName>
    </recommendedName>
</protein>
<organism evidence="2 3">
    <name type="scientific">Pseudomonas tructae</name>
    <dbReference type="NCBI Taxonomy" id="2518644"/>
    <lineage>
        <taxon>Bacteria</taxon>
        <taxon>Pseudomonadati</taxon>
        <taxon>Pseudomonadota</taxon>
        <taxon>Gammaproteobacteria</taxon>
        <taxon>Pseudomonadales</taxon>
        <taxon>Pseudomonadaceae</taxon>
        <taxon>Pseudomonas</taxon>
    </lineage>
</organism>
<dbReference type="KEGG" id="ptk:EXN22_17970"/>
<dbReference type="RefSeq" id="WP_130265335.1">
    <property type="nucleotide sequence ID" value="NZ_CP035952.1"/>
</dbReference>
<gene>
    <name evidence="2" type="ORF">EXN22_17970</name>
</gene>
<proteinExistence type="predicted"/>
<evidence type="ECO:0000256" key="1">
    <source>
        <dbReference type="SAM" id="MobiDB-lite"/>
    </source>
</evidence>